<evidence type="ECO:0000313" key="7">
    <source>
        <dbReference type="EMBL" id="NIK88360.1"/>
    </source>
</evidence>
<feature type="transmembrane region" description="Helical" evidence="6">
    <location>
        <begin position="131"/>
        <end position="152"/>
    </location>
</feature>
<keyword evidence="8" id="KW-1185">Reference proteome</keyword>
<dbReference type="GO" id="GO:0005886">
    <property type="term" value="C:plasma membrane"/>
    <property type="evidence" value="ECO:0007669"/>
    <property type="project" value="UniProtKB-SubCell"/>
</dbReference>
<sequence>MGNSVLPQLCQKLLSSRLRSAIFGSGARVFALGSQFLVLILMNRLMPKDAFGELMIVFTIYRLINLGLGSSFGSIVLYHVSRHSGDHVLDVQLMRCMYLFGGAVSLAVLGGAVAFAPQIAGLFAKPGMVEWLVNLSPMIVFGTLLQITASSFDGRSQVPRSIMVTEVMPNAIRMTGFVLAWLLGAPAYWVAVILWVGPALPWCVDVVRVLSPTIKGIGKLTWWDLRYGGWLGSYSMLGQQLQGIDMLLVGTFFSSTIAADYSIASRLASFYPFLLQIVMRTVMPKVGPLFHAGDISGVNTLLSELSRIALPMVAGLAGVIIGVAPFVVHMSGDYIPALPIMVALVVAPLIGTMFVGVEAVLRMSGQGAIIAMVSGSSSLILCLGSFALHKVLGIYALPASMALSTALVNYSVTLRVRRMRITLFNSQRLVMLVPLCITLVTFVICLPSLVCAILSAVLLLAAAGFLVLPRYQARYLGLFQ</sequence>
<evidence type="ECO:0000256" key="4">
    <source>
        <dbReference type="ARBA" id="ARBA00022989"/>
    </source>
</evidence>
<feature type="transmembrane region" description="Helical" evidence="6">
    <location>
        <begin position="98"/>
        <end position="124"/>
    </location>
</feature>
<dbReference type="PANTHER" id="PTHR30250">
    <property type="entry name" value="PST FAMILY PREDICTED COLANIC ACID TRANSPORTER"/>
    <property type="match status" value="1"/>
</dbReference>
<evidence type="ECO:0000256" key="1">
    <source>
        <dbReference type="ARBA" id="ARBA00004651"/>
    </source>
</evidence>
<evidence type="ECO:0000313" key="8">
    <source>
        <dbReference type="Proteomes" id="UP000570514"/>
    </source>
</evidence>
<evidence type="ECO:0000256" key="5">
    <source>
        <dbReference type="ARBA" id="ARBA00023136"/>
    </source>
</evidence>
<dbReference type="InterPro" id="IPR050833">
    <property type="entry name" value="Poly_Biosynth_Transport"/>
</dbReference>
<feature type="transmembrane region" description="Helical" evidence="6">
    <location>
        <begin position="369"/>
        <end position="388"/>
    </location>
</feature>
<gene>
    <name evidence="7" type="ORF">FHS83_001678</name>
</gene>
<feature type="transmembrane region" description="Helical" evidence="6">
    <location>
        <begin position="20"/>
        <end position="42"/>
    </location>
</feature>
<feature type="transmembrane region" description="Helical" evidence="6">
    <location>
        <begin position="435"/>
        <end position="468"/>
    </location>
</feature>
<evidence type="ECO:0000256" key="2">
    <source>
        <dbReference type="ARBA" id="ARBA00022475"/>
    </source>
</evidence>
<keyword evidence="3 6" id="KW-0812">Transmembrane</keyword>
<comment type="subcellular location">
    <subcellularLocation>
        <location evidence="1">Cell membrane</location>
        <topology evidence="1">Multi-pass membrane protein</topology>
    </subcellularLocation>
</comment>
<organism evidence="7 8">
    <name type="scientific">Rhizomicrobium palustre</name>
    <dbReference type="NCBI Taxonomy" id="189966"/>
    <lineage>
        <taxon>Bacteria</taxon>
        <taxon>Pseudomonadati</taxon>
        <taxon>Pseudomonadota</taxon>
        <taxon>Alphaproteobacteria</taxon>
        <taxon>Micropepsales</taxon>
        <taxon>Micropepsaceae</taxon>
        <taxon>Rhizomicrobium</taxon>
    </lineage>
</organism>
<name>A0A846MZI0_9PROT</name>
<feature type="transmembrane region" description="Helical" evidence="6">
    <location>
        <begin position="54"/>
        <end position="78"/>
    </location>
</feature>
<feature type="transmembrane region" description="Helical" evidence="6">
    <location>
        <begin position="394"/>
        <end position="414"/>
    </location>
</feature>
<reference evidence="7 8" key="1">
    <citation type="submission" date="2020-03" db="EMBL/GenBank/DDBJ databases">
        <title>Genomic Encyclopedia of Type Strains, Phase IV (KMG-IV): sequencing the most valuable type-strain genomes for metagenomic binning, comparative biology and taxonomic classification.</title>
        <authorList>
            <person name="Goeker M."/>
        </authorList>
    </citation>
    <scope>NUCLEOTIDE SEQUENCE [LARGE SCALE GENOMIC DNA]</scope>
    <source>
        <strain evidence="7 8">DSM 19867</strain>
    </source>
</reference>
<keyword evidence="4 6" id="KW-1133">Transmembrane helix</keyword>
<dbReference type="Pfam" id="PF13440">
    <property type="entry name" value="Polysacc_synt_3"/>
    <property type="match status" value="1"/>
</dbReference>
<evidence type="ECO:0000256" key="3">
    <source>
        <dbReference type="ARBA" id="ARBA00022692"/>
    </source>
</evidence>
<dbReference type="PANTHER" id="PTHR30250:SF11">
    <property type="entry name" value="O-ANTIGEN TRANSPORTER-RELATED"/>
    <property type="match status" value="1"/>
</dbReference>
<dbReference type="RefSeq" id="WP_167082544.1">
    <property type="nucleotide sequence ID" value="NZ_BAAADC010000001.1"/>
</dbReference>
<comment type="caution">
    <text evidence="7">The sequence shown here is derived from an EMBL/GenBank/DDBJ whole genome shotgun (WGS) entry which is preliminary data.</text>
</comment>
<proteinExistence type="predicted"/>
<protein>
    <submittedName>
        <fullName evidence="7">O-antigen/teichoic acid export membrane protein</fullName>
    </submittedName>
</protein>
<feature type="transmembrane region" description="Helical" evidence="6">
    <location>
        <begin position="172"/>
        <end position="196"/>
    </location>
</feature>
<keyword evidence="5 6" id="KW-0472">Membrane</keyword>
<feature type="transmembrane region" description="Helical" evidence="6">
    <location>
        <begin position="308"/>
        <end position="328"/>
    </location>
</feature>
<evidence type="ECO:0000256" key="6">
    <source>
        <dbReference type="SAM" id="Phobius"/>
    </source>
</evidence>
<feature type="transmembrane region" description="Helical" evidence="6">
    <location>
        <begin position="334"/>
        <end position="357"/>
    </location>
</feature>
<dbReference type="EMBL" id="JAASRM010000001">
    <property type="protein sequence ID" value="NIK88360.1"/>
    <property type="molecule type" value="Genomic_DNA"/>
</dbReference>
<dbReference type="AlphaFoldDB" id="A0A846MZI0"/>
<dbReference type="Proteomes" id="UP000570514">
    <property type="component" value="Unassembled WGS sequence"/>
</dbReference>
<keyword evidence="2" id="KW-1003">Cell membrane</keyword>
<accession>A0A846MZI0</accession>